<evidence type="ECO:0000256" key="2">
    <source>
        <dbReference type="SAM" id="Phobius"/>
    </source>
</evidence>
<dbReference type="AlphaFoldDB" id="A0A8D8U9D5"/>
<keyword evidence="2" id="KW-1133">Transmembrane helix</keyword>
<dbReference type="EMBL" id="HBUF01339366">
    <property type="protein sequence ID" value="CAG6700335.1"/>
    <property type="molecule type" value="Transcribed_RNA"/>
</dbReference>
<accession>A0A8D8U9D5</accession>
<evidence type="ECO:0000256" key="1">
    <source>
        <dbReference type="SAM" id="MobiDB-lite"/>
    </source>
</evidence>
<dbReference type="EMBL" id="HBUF01339361">
    <property type="protein sequence ID" value="CAG6700308.1"/>
    <property type="molecule type" value="Transcribed_RNA"/>
</dbReference>
<keyword evidence="2" id="KW-0472">Membrane</keyword>
<dbReference type="EMBL" id="HBUF01339364">
    <property type="protein sequence ID" value="CAG6700323.1"/>
    <property type="molecule type" value="Transcribed_RNA"/>
</dbReference>
<dbReference type="EMBL" id="HBUF01339365">
    <property type="protein sequence ID" value="CAG6700328.1"/>
    <property type="molecule type" value="Transcribed_RNA"/>
</dbReference>
<protein>
    <submittedName>
        <fullName evidence="3">Uncharacterized protein</fullName>
    </submittedName>
</protein>
<organism evidence="3">
    <name type="scientific">Cacopsylla melanoneura</name>
    <dbReference type="NCBI Taxonomy" id="428564"/>
    <lineage>
        <taxon>Eukaryota</taxon>
        <taxon>Metazoa</taxon>
        <taxon>Ecdysozoa</taxon>
        <taxon>Arthropoda</taxon>
        <taxon>Hexapoda</taxon>
        <taxon>Insecta</taxon>
        <taxon>Pterygota</taxon>
        <taxon>Neoptera</taxon>
        <taxon>Paraneoptera</taxon>
        <taxon>Hemiptera</taxon>
        <taxon>Sternorrhyncha</taxon>
        <taxon>Psylloidea</taxon>
        <taxon>Psyllidae</taxon>
        <taxon>Psyllinae</taxon>
        <taxon>Cacopsylla</taxon>
    </lineage>
</organism>
<sequence length="121" mass="13415">MRITHASCQFIVPTRLNLKKRKKIIIIIIISITTWFYYAGRTRPLKVESHDMGERHIFWQTLAFFSYISCDRAAIHYHTIRGGGAEGRDTIRGGGAAGWTPAGGRRSPSTSSSSSECIASG</sequence>
<evidence type="ECO:0000313" key="3">
    <source>
        <dbReference type="EMBL" id="CAG6700342.1"/>
    </source>
</evidence>
<keyword evidence="2" id="KW-0812">Transmembrane</keyword>
<feature type="compositionally biased region" description="Low complexity" evidence="1">
    <location>
        <begin position="98"/>
        <end position="115"/>
    </location>
</feature>
<dbReference type="EMBL" id="HBUF01339362">
    <property type="protein sequence ID" value="CAG6700313.1"/>
    <property type="molecule type" value="Transcribed_RNA"/>
</dbReference>
<dbReference type="EMBL" id="HBUF01339359">
    <property type="protein sequence ID" value="CAG6700298.1"/>
    <property type="molecule type" value="Transcribed_RNA"/>
</dbReference>
<dbReference type="EMBL" id="HBUF01339367">
    <property type="protein sequence ID" value="CAG6700342.1"/>
    <property type="molecule type" value="Transcribed_RNA"/>
</dbReference>
<reference evidence="3" key="1">
    <citation type="submission" date="2021-05" db="EMBL/GenBank/DDBJ databases">
        <authorList>
            <person name="Alioto T."/>
            <person name="Alioto T."/>
            <person name="Gomez Garrido J."/>
        </authorList>
    </citation>
    <scope>NUCLEOTIDE SEQUENCE</scope>
</reference>
<proteinExistence type="predicted"/>
<feature type="region of interest" description="Disordered" evidence="1">
    <location>
        <begin position="83"/>
        <end position="121"/>
    </location>
</feature>
<feature type="transmembrane region" description="Helical" evidence="2">
    <location>
        <begin position="24"/>
        <end position="40"/>
    </location>
</feature>
<name>A0A8D8U9D5_9HEMI</name>